<protein>
    <submittedName>
        <fullName evidence="1">Uncharacterized protein</fullName>
    </submittedName>
</protein>
<keyword evidence="2" id="KW-1185">Reference proteome</keyword>
<comment type="caution">
    <text evidence="1">The sequence shown here is derived from an EMBL/GenBank/DDBJ whole genome shotgun (WGS) entry which is preliminary data.</text>
</comment>
<sequence length="100" mass="10914">MLLRRFSSDRQPPKVFILEGWYSQTLGPNDLPASSTSIYPLTGTLVSIFIGAGEWALFSEYDGEDHDVFPAEIKSKDGYTSSVPAARCDHCPNAGSSVSR</sequence>
<gene>
    <name evidence="1" type="ORF">PCANC_12910</name>
</gene>
<name>A0A2N5UN75_9BASI</name>
<reference evidence="1 2" key="1">
    <citation type="submission" date="2017-11" db="EMBL/GenBank/DDBJ databases">
        <title>De novo assembly and phasing of dikaryotic genomes from two isolates of Puccinia coronata f. sp. avenae, the causal agent of oat crown rust.</title>
        <authorList>
            <person name="Miller M.E."/>
            <person name="Zhang Y."/>
            <person name="Omidvar V."/>
            <person name="Sperschneider J."/>
            <person name="Schwessinger B."/>
            <person name="Raley C."/>
            <person name="Palmer J.M."/>
            <person name="Garnica D."/>
            <person name="Upadhyaya N."/>
            <person name="Rathjen J."/>
            <person name="Taylor J.M."/>
            <person name="Park R.F."/>
            <person name="Dodds P.N."/>
            <person name="Hirsch C.D."/>
            <person name="Kianian S.F."/>
            <person name="Figueroa M."/>
        </authorList>
    </citation>
    <scope>NUCLEOTIDE SEQUENCE [LARGE SCALE GENOMIC DNA]</scope>
    <source>
        <strain evidence="1">12NC29</strain>
    </source>
</reference>
<evidence type="ECO:0000313" key="1">
    <source>
        <dbReference type="EMBL" id="PLW39220.1"/>
    </source>
</evidence>
<accession>A0A2N5UN75</accession>
<proteinExistence type="predicted"/>
<evidence type="ECO:0000313" key="2">
    <source>
        <dbReference type="Proteomes" id="UP000235388"/>
    </source>
</evidence>
<dbReference type="Proteomes" id="UP000235388">
    <property type="component" value="Unassembled WGS sequence"/>
</dbReference>
<dbReference type="EMBL" id="PGCJ01000197">
    <property type="protein sequence ID" value="PLW39220.1"/>
    <property type="molecule type" value="Genomic_DNA"/>
</dbReference>
<organism evidence="1 2">
    <name type="scientific">Puccinia coronata f. sp. avenae</name>
    <dbReference type="NCBI Taxonomy" id="200324"/>
    <lineage>
        <taxon>Eukaryota</taxon>
        <taxon>Fungi</taxon>
        <taxon>Dikarya</taxon>
        <taxon>Basidiomycota</taxon>
        <taxon>Pucciniomycotina</taxon>
        <taxon>Pucciniomycetes</taxon>
        <taxon>Pucciniales</taxon>
        <taxon>Pucciniaceae</taxon>
        <taxon>Puccinia</taxon>
    </lineage>
</organism>
<dbReference type="AlphaFoldDB" id="A0A2N5UN75"/>